<dbReference type="RefSeq" id="WP_146270987.1">
    <property type="nucleotide sequence ID" value="NZ_VOEI01000003.1"/>
</dbReference>
<dbReference type="InterPro" id="IPR013024">
    <property type="entry name" value="GGCT-like"/>
</dbReference>
<dbReference type="InterPro" id="IPR036568">
    <property type="entry name" value="GGCT-like_sf"/>
</dbReference>
<dbReference type="EMBL" id="VOEI01000003">
    <property type="protein sequence ID" value="TWR25992.1"/>
    <property type="molecule type" value="Genomic_DNA"/>
</dbReference>
<comment type="caution">
    <text evidence="2">The sequence shown here is derived from an EMBL/GenBank/DDBJ whole genome shotgun (WGS) entry which is preliminary data.</text>
</comment>
<dbReference type="InterPro" id="IPR009288">
    <property type="entry name" value="AIG2-like_dom"/>
</dbReference>
<dbReference type="OrthoDB" id="482277at2"/>
<evidence type="ECO:0000313" key="3">
    <source>
        <dbReference type="Proteomes" id="UP000318010"/>
    </source>
</evidence>
<dbReference type="Gene3D" id="3.10.490.10">
    <property type="entry name" value="Gamma-glutamyl cyclotransferase-like"/>
    <property type="match status" value="1"/>
</dbReference>
<reference evidence="2 3" key="1">
    <citation type="submission" date="2019-07" db="EMBL/GenBank/DDBJ databases">
        <authorList>
            <person name="Kim J."/>
        </authorList>
    </citation>
    <scope>NUCLEOTIDE SEQUENCE [LARGE SCALE GENOMIC DNA]</scope>
    <source>
        <strain evidence="2 3">MJ1a</strain>
    </source>
</reference>
<evidence type="ECO:0000313" key="2">
    <source>
        <dbReference type="EMBL" id="TWR25992.1"/>
    </source>
</evidence>
<keyword evidence="3" id="KW-1185">Reference proteome</keyword>
<sequence length="137" mass="15825">MTDFLFIYGTLLQSGNEFGSYLQQNCSFVTLGHLQAQLYDLGEYPGIVISSKFDQEVHGSVFEMRDQPEILRRLDYYEGVGPDEEHPNLYRREIHPVKTNKGIMQAWVYVYNRSVEHAIDIPGGDYLKYLNKKSPGK</sequence>
<accession>A0A563U3U6</accession>
<dbReference type="Proteomes" id="UP000318010">
    <property type="component" value="Unassembled WGS sequence"/>
</dbReference>
<dbReference type="GO" id="GO:0016740">
    <property type="term" value="F:transferase activity"/>
    <property type="evidence" value="ECO:0007669"/>
    <property type="project" value="UniProtKB-KW"/>
</dbReference>
<dbReference type="SUPFAM" id="SSF110857">
    <property type="entry name" value="Gamma-glutamyl cyclotransferase-like"/>
    <property type="match status" value="1"/>
</dbReference>
<keyword evidence="2" id="KW-0808">Transferase</keyword>
<dbReference type="AlphaFoldDB" id="A0A563U3U6"/>
<dbReference type="Pfam" id="PF06094">
    <property type="entry name" value="GGACT"/>
    <property type="match status" value="1"/>
</dbReference>
<proteinExistence type="predicted"/>
<name>A0A563U3U6_9SPHI</name>
<protein>
    <submittedName>
        <fullName evidence="2">Gamma-glutamylcyclotransferase</fullName>
    </submittedName>
</protein>
<organism evidence="2 3">
    <name type="scientific">Mucilaginibacter achroorhodeus</name>
    <dbReference type="NCBI Taxonomy" id="2599294"/>
    <lineage>
        <taxon>Bacteria</taxon>
        <taxon>Pseudomonadati</taxon>
        <taxon>Bacteroidota</taxon>
        <taxon>Sphingobacteriia</taxon>
        <taxon>Sphingobacteriales</taxon>
        <taxon>Sphingobacteriaceae</taxon>
        <taxon>Mucilaginibacter</taxon>
    </lineage>
</organism>
<evidence type="ECO:0000259" key="1">
    <source>
        <dbReference type="Pfam" id="PF06094"/>
    </source>
</evidence>
<gene>
    <name evidence="2" type="ORF">FPZ42_10175</name>
</gene>
<dbReference type="CDD" id="cd06661">
    <property type="entry name" value="GGCT_like"/>
    <property type="match status" value="1"/>
</dbReference>
<feature type="domain" description="Gamma-glutamylcyclotransferase AIG2-like" evidence="1">
    <location>
        <begin position="5"/>
        <end position="127"/>
    </location>
</feature>